<evidence type="ECO:0000259" key="3">
    <source>
        <dbReference type="PROSITE" id="PS51000"/>
    </source>
</evidence>
<dbReference type="Pfam" id="PF00455">
    <property type="entry name" value="DeoRC"/>
    <property type="match status" value="1"/>
</dbReference>
<dbReference type="SUPFAM" id="SSF100950">
    <property type="entry name" value="NagB/RpiA/CoA transferase-like"/>
    <property type="match status" value="1"/>
</dbReference>
<dbReference type="Pfam" id="PF08220">
    <property type="entry name" value="HTH_DeoR"/>
    <property type="match status" value="1"/>
</dbReference>
<proteinExistence type="predicted"/>
<dbReference type="Proteomes" id="UP001431199">
    <property type="component" value="Unassembled WGS sequence"/>
</dbReference>
<evidence type="ECO:0000313" key="4">
    <source>
        <dbReference type="EMBL" id="MCT7399885.1"/>
    </source>
</evidence>
<dbReference type="Gene3D" id="3.40.50.1360">
    <property type="match status" value="1"/>
</dbReference>
<dbReference type="InterPro" id="IPR001034">
    <property type="entry name" value="DeoR_HTH"/>
</dbReference>
<dbReference type="SUPFAM" id="SSF46785">
    <property type="entry name" value="Winged helix' DNA-binding domain"/>
    <property type="match status" value="1"/>
</dbReference>
<feature type="domain" description="HTH deoR-type" evidence="3">
    <location>
        <begin position="3"/>
        <end position="58"/>
    </location>
</feature>
<keyword evidence="2" id="KW-0804">Transcription</keyword>
<dbReference type="PANTHER" id="PTHR30363:SF44">
    <property type="entry name" value="AGA OPERON TRANSCRIPTIONAL REPRESSOR-RELATED"/>
    <property type="match status" value="1"/>
</dbReference>
<dbReference type="InterPro" id="IPR036390">
    <property type="entry name" value="WH_DNA-bd_sf"/>
</dbReference>
<protein>
    <submittedName>
        <fullName evidence="4">DeoR/GlpR family DNA-binding transcription regulator</fullName>
    </submittedName>
</protein>
<dbReference type="PANTHER" id="PTHR30363">
    <property type="entry name" value="HTH-TYPE TRANSCRIPTIONAL REGULATOR SRLR-RELATED"/>
    <property type="match status" value="1"/>
</dbReference>
<evidence type="ECO:0000256" key="2">
    <source>
        <dbReference type="ARBA" id="ARBA00023163"/>
    </source>
</evidence>
<evidence type="ECO:0000313" key="5">
    <source>
        <dbReference type="Proteomes" id="UP001431199"/>
    </source>
</evidence>
<keyword evidence="4" id="KW-0238">DNA-binding</keyword>
<dbReference type="GO" id="GO:0003677">
    <property type="term" value="F:DNA binding"/>
    <property type="evidence" value="ECO:0007669"/>
    <property type="project" value="UniProtKB-KW"/>
</dbReference>
<dbReference type="SMART" id="SM00420">
    <property type="entry name" value="HTH_DEOR"/>
    <property type="match status" value="1"/>
</dbReference>
<keyword evidence="1" id="KW-0805">Transcription regulation</keyword>
<dbReference type="EMBL" id="JAODBU010000013">
    <property type="protein sequence ID" value="MCT7399885.1"/>
    <property type="molecule type" value="Genomic_DNA"/>
</dbReference>
<name>A0ABT2M2Y4_9FIRM</name>
<dbReference type="SMART" id="SM01134">
    <property type="entry name" value="DeoRC"/>
    <property type="match status" value="1"/>
</dbReference>
<dbReference type="InterPro" id="IPR037171">
    <property type="entry name" value="NagB/RpiA_transferase-like"/>
</dbReference>
<evidence type="ECO:0000256" key="1">
    <source>
        <dbReference type="ARBA" id="ARBA00023015"/>
    </source>
</evidence>
<organism evidence="4 5">
    <name type="scientific">Eubacterium album</name>
    <dbReference type="NCBI Taxonomy" id="2978477"/>
    <lineage>
        <taxon>Bacteria</taxon>
        <taxon>Bacillati</taxon>
        <taxon>Bacillota</taxon>
        <taxon>Clostridia</taxon>
        <taxon>Eubacteriales</taxon>
        <taxon>Eubacteriaceae</taxon>
        <taxon>Eubacterium</taxon>
    </lineage>
</organism>
<dbReference type="InterPro" id="IPR014036">
    <property type="entry name" value="DeoR-like_C"/>
</dbReference>
<gene>
    <name evidence="4" type="ORF">N5B56_12475</name>
</gene>
<dbReference type="InterPro" id="IPR036388">
    <property type="entry name" value="WH-like_DNA-bd_sf"/>
</dbReference>
<reference evidence="4" key="1">
    <citation type="submission" date="2022-09" db="EMBL/GenBank/DDBJ databases">
        <title>Eubacterium sp. LFL-14 isolated from human feces.</title>
        <authorList>
            <person name="Liu F."/>
        </authorList>
    </citation>
    <scope>NUCLEOTIDE SEQUENCE</scope>
    <source>
        <strain evidence="4">LFL-14</strain>
    </source>
</reference>
<dbReference type="Gene3D" id="1.10.10.10">
    <property type="entry name" value="Winged helix-like DNA-binding domain superfamily/Winged helix DNA-binding domain"/>
    <property type="match status" value="1"/>
</dbReference>
<accession>A0ABT2M2Y4</accession>
<dbReference type="InterPro" id="IPR050313">
    <property type="entry name" value="Carb_Metab_HTH_regulators"/>
</dbReference>
<keyword evidence="5" id="KW-1185">Reference proteome</keyword>
<dbReference type="PROSITE" id="PS51000">
    <property type="entry name" value="HTH_DEOR_2"/>
    <property type="match status" value="1"/>
</dbReference>
<comment type="caution">
    <text evidence="4">The sequence shown here is derived from an EMBL/GenBank/DDBJ whole genome shotgun (WGS) entry which is preliminary data.</text>
</comment>
<sequence length="254" mass="28818">MLASERHEKIVEILNREGSVLVKDLSKKFDVTQDSIRKDLTILERKGLLKKTYGGAVKVRTNIHDLYVSQRIGKFTKEKNRIAEKALSLIEEGDVIFLDISTANIELVKLIVQANLKITIVTNMIDVMLTFTSPVDTKLVFLGGTLSRGRDGFVGTLTNNQIKEFRFDKAFMGSAGVDLEKDCVYTYAVDDAMTKKAIMEASNKSYVMLENRKFSIDGNYRYSTVGEFEGFILDSKPEKEIKENIERYGIQWFA</sequence>
<dbReference type="RefSeq" id="WP_117910703.1">
    <property type="nucleotide sequence ID" value="NZ_JAODBU010000013.1"/>
</dbReference>
<dbReference type="PRINTS" id="PR00037">
    <property type="entry name" value="HTHLACR"/>
</dbReference>